<dbReference type="RefSeq" id="WP_379024820.1">
    <property type="nucleotide sequence ID" value="NZ_JBHRTA010000038.1"/>
</dbReference>
<dbReference type="InterPro" id="IPR029068">
    <property type="entry name" value="Glyas_Bleomycin-R_OHBP_Dase"/>
</dbReference>
<feature type="domain" description="VOC" evidence="1">
    <location>
        <begin position="4"/>
        <end position="133"/>
    </location>
</feature>
<dbReference type="Gene3D" id="3.10.180.10">
    <property type="entry name" value="2,3-Dihydroxybiphenyl 1,2-Dioxygenase, domain 1"/>
    <property type="match status" value="1"/>
</dbReference>
<dbReference type="InterPro" id="IPR004360">
    <property type="entry name" value="Glyas_Fos-R_dOase_dom"/>
</dbReference>
<reference evidence="3" key="1">
    <citation type="journal article" date="2019" name="Int. J. Syst. Evol. Microbiol.">
        <title>The Global Catalogue of Microorganisms (GCM) 10K type strain sequencing project: providing services to taxonomists for standard genome sequencing and annotation.</title>
        <authorList>
            <consortium name="The Broad Institute Genomics Platform"/>
            <consortium name="The Broad Institute Genome Sequencing Center for Infectious Disease"/>
            <person name="Wu L."/>
            <person name="Ma J."/>
        </authorList>
    </citation>
    <scope>NUCLEOTIDE SEQUENCE [LARGE SCALE GENOMIC DNA]</scope>
    <source>
        <strain evidence="3">KCTC 52416</strain>
    </source>
</reference>
<dbReference type="PROSITE" id="PS51819">
    <property type="entry name" value="VOC"/>
    <property type="match status" value="1"/>
</dbReference>
<comment type="caution">
    <text evidence="2">The sequence shown here is derived from an EMBL/GenBank/DDBJ whole genome shotgun (WGS) entry which is preliminary data.</text>
</comment>
<dbReference type="PANTHER" id="PTHR36503:SF1">
    <property type="entry name" value="BLR2520 PROTEIN"/>
    <property type="match status" value="1"/>
</dbReference>
<keyword evidence="3" id="KW-1185">Reference proteome</keyword>
<organism evidence="2 3">
    <name type="scientific">Parapedobacter deserti</name>
    <dbReference type="NCBI Taxonomy" id="1912957"/>
    <lineage>
        <taxon>Bacteria</taxon>
        <taxon>Pseudomonadati</taxon>
        <taxon>Bacteroidota</taxon>
        <taxon>Sphingobacteriia</taxon>
        <taxon>Sphingobacteriales</taxon>
        <taxon>Sphingobacteriaceae</taxon>
        <taxon>Parapedobacter</taxon>
    </lineage>
</organism>
<evidence type="ECO:0000259" key="1">
    <source>
        <dbReference type="PROSITE" id="PS51819"/>
    </source>
</evidence>
<dbReference type="Proteomes" id="UP001595526">
    <property type="component" value="Unassembled WGS sequence"/>
</dbReference>
<dbReference type="PANTHER" id="PTHR36503">
    <property type="entry name" value="BLR2520 PROTEIN"/>
    <property type="match status" value="1"/>
</dbReference>
<sequence length="143" mass="15313">MKARISVLTLGVADLERSVSFYRDGMGLATEGIIGTEYENGAVAFFRLQDGLQLALWPWASIAADTGLPAGGGTPGAFTIGHNVNSKTEVDQVMDQAAKAGAAIVKPPQQTFYGGYAGYFRDIDGHLWEVVWNPALSVEEYEA</sequence>
<dbReference type="EMBL" id="JBHRTA010000038">
    <property type="protein sequence ID" value="MFC3199323.1"/>
    <property type="molecule type" value="Genomic_DNA"/>
</dbReference>
<proteinExistence type="predicted"/>
<dbReference type="Pfam" id="PF00903">
    <property type="entry name" value="Glyoxalase"/>
    <property type="match status" value="1"/>
</dbReference>
<name>A0ABV7JMJ7_9SPHI</name>
<dbReference type="InterPro" id="IPR037523">
    <property type="entry name" value="VOC_core"/>
</dbReference>
<accession>A0ABV7JMJ7</accession>
<evidence type="ECO:0000313" key="2">
    <source>
        <dbReference type="EMBL" id="MFC3199323.1"/>
    </source>
</evidence>
<protein>
    <submittedName>
        <fullName evidence="2">VOC family protein</fullName>
    </submittedName>
</protein>
<evidence type="ECO:0000313" key="3">
    <source>
        <dbReference type="Proteomes" id="UP001595526"/>
    </source>
</evidence>
<dbReference type="SUPFAM" id="SSF54593">
    <property type="entry name" value="Glyoxalase/Bleomycin resistance protein/Dihydroxybiphenyl dioxygenase"/>
    <property type="match status" value="1"/>
</dbReference>
<gene>
    <name evidence="2" type="ORF">ACFOET_17000</name>
</gene>
<dbReference type="CDD" id="cd07251">
    <property type="entry name" value="VOC_like"/>
    <property type="match status" value="1"/>
</dbReference>